<organism evidence="1 2">
    <name type="scientific">Puccinia coronata f. sp. avenae</name>
    <dbReference type="NCBI Taxonomy" id="200324"/>
    <lineage>
        <taxon>Eukaryota</taxon>
        <taxon>Fungi</taxon>
        <taxon>Dikarya</taxon>
        <taxon>Basidiomycota</taxon>
        <taxon>Pucciniomycotina</taxon>
        <taxon>Pucciniomycetes</taxon>
        <taxon>Pucciniales</taxon>
        <taxon>Pucciniaceae</taxon>
        <taxon>Puccinia</taxon>
    </lineage>
</organism>
<dbReference type="EMBL" id="PGCI01000335">
    <property type="protein sequence ID" value="PLW29318.1"/>
    <property type="molecule type" value="Genomic_DNA"/>
</dbReference>
<evidence type="ECO:0000313" key="1">
    <source>
        <dbReference type="EMBL" id="PLW29318.1"/>
    </source>
</evidence>
<evidence type="ECO:0000313" key="2">
    <source>
        <dbReference type="Proteomes" id="UP000235392"/>
    </source>
</evidence>
<sequence length="70" mass="7687">MYNNAAGKAVRHVSTWDYWVGLQGKVTSEAPDLNIPLEAVPNVKACWDAIRCAKGRGPVIQIPNGQLIRK</sequence>
<proteinExistence type="predicted"/>
<dbReference type="AlphaFoldDB" id="A0A2N5TV45"/>
<protein>
    <submittedName>
        <fullName evidence="1">Uncharacterized protein</fullName>
    </submittedName>
</protein>
<reference evidence="1 2" key="1">
    <citation type="submission" date="2017-11" db="EMBL/GenBank/DDBJ databases">
        <title>De novo assembly and phasing of dikaryotic genomes from two isolates of Puccinia coronata f. sp. avenae, the causal agent of oat crown rust.</title>
        <authorList>
            <person name="Miller M.E."/>
            <person name="Zhang Y."/>
            <person name="Omidvar V."/>
            <person name="Sperschneider J."/>
            <person name="Schwessinger B."/>
            <person name="Raley C."/>
            <person name="Palmer J.M."/>
            <person name="Garnica D."/>
            <person name="Upadhyaya N."/>
            <person name="Rathjen J."/>
            <person name="Taylor J.M."/>
            <person name="Park R.F."/>
            <person name="Dodds P.N."/>
            <person name="Hirsch C.D."/>
            <person name="Kianian S.F."/>
            <person name="Figueroa M."/>
        </authorList>
    </citation>
    <scope>NUCLEOTIDE SEQUENCE [LARGE SCALE GENOMIC DNA]</scope>
    <source>
        <strain evidence="1">12SD80</strain>
    </source>
</reference>
<accession>A0A2N5TV45</accession>
<dbReference type="Proteomes" id="UP000235392">
    <property type="component" value="Unassembled WGS sequence"/>
</dbReference>
<comment type="caution">
    <text evidence="1">The sequence shown here is derived from an EMBL/GenBank/DDBJ whole genome shotgun (WGS) entry which is preliminary data.</text>
</comment>
<name>A0A2N5TV45_9BASI</name>
<gene>
    <name evidence="1" type="ORF">PCASD_23592</name>
</gene>